<keyword evidence="2" id="KW-1185">Reference proteome</keyword>
<sequence length="213" mass="24386">MNSRFENVIFVRSKESSEKQNPMQSGTGLVETIIVEVKDRERIGELKGTVIWGRTVEEPRRLFTWEDGPYDDFLWNCSFSLSCTWPNVVLRFVQFWKDIIQLHYHITAICEKHGPNFELYRKFYQFTFTVGFFCVLLSIEVGLAVRDENLSNVPHSPSFLINGSCWLQLYFNASDRNLLVSYGNLPGPIPGFLDTSALLSLGGDMCVFFGNAS</sequence>
<proteinExistence type="predicted"/>
<comment type="caution">
    <text evidence="1">The sequence shown here is derived from an EMBL/GenBank/DDBJ whole genome shotgun (WGS) entry which is preliminary data.</text>
</comment>
<organism evidence="1 2">
    <name type="scientific">Camellia lanceoleosa</name>
    <dbReference type="NCBI Taxonomy" id="1840588"/>
    <lineage>
        <taxon>Eukaryota</taxon>
        <taxon>Viridiplantae</taxon>
        <taxon>Streptophyta</taxon>
        <taxon>Embryophyta</taxon>
        <taxon>Tracheophyta</taxon>
        <taxon>Spermatophyta</taxon>
        <taxon>Magnoliopsida</taxon>
        <taxon>eudicotyledons</taxon>
        <taxon>Gunneridae</taxon>
        <taxon>Pentapetalae</taxon>
        <taxon>asterids</taxon>
        <taxon>Ericales</taxon>
        <taxon>Theaceae</taxon>
        <taxon>Camellia</taxon>
    </lineage>
</organism>
<dbReference type="EMBL" id="CM045761">
    <property type="protein sequence ID" value="KAI8016092.1"/>
    <property type="molecule type" value="Genomic_DNA"/>
</dbReference>
<evidence type="ECO:0000313" key="1">
    <source>
        <dbReference type="EMBL" id="KAI8016092.1"/>
    </source>
</evidence>
<reference evidence="1 2" key="1">
    <citation type="journal article" date="2022" name="Plant J.">
        <title>Chromosome-level genome of Camellia lanceoleosa provides a valuable resource for understanding genome evolution and self-incompatibility.</title>
        <authorList>
            <person name="Gong W."/>
            <person name="Xiao S."/>
            <person name="Wang L."/>
            <person name="Liao Z."/>
            <person name="Chang Y."/>
            <person name="Mo W."/>
            <person name="Hu G."/>
            <person name="Li W."/>
            <person name="Zhao G."/>
            <person name="Zhu H."/>
            <person name="Hu X."/>
            <person name="Ji K."/>
            <person name="Xiang X."/>
            <person name="Song Q."/>
            <person name="Yuan D."/>
            <person name="Jin S."/>
            <person name="Zhang L."/>
        </authorList>
    </citation>
    <scope>NUCLEOTIDE SEQUENCE [LARGE SCALE GENOMIC DNA]</scope>
    <source>
        <strain evidence="1">SQ_2022a</strain>
    </source>
</reference>
<accession>A0ACC0HUC4</accession>
<dbReference type="Proteomes" id="UP001060215">
    <property type="component" value="Chromosome 4"/>
</dbReference>
<gene>
    <name evidence="1" type="ORF">LOK49_LG05G00063</name>
</gene>
<evidence type="ECO:0000313" key="2">
    <source>
        <dbReference type="Proteomes" id="UP001060215"/>
    </source>
</evidence>
<protein>
    <submittedName>
        <fullName evidence="1">Uncharacterized protein</fullName>
    </submittedName>
</protein>
<name>A0ACC0HUC4_9ERIC</name>